<protein>
    <submittedName>
        <fullName evidence="1">P-loop containing nucleoside triphosphate hydrolase protein</fullName>
    </submittedName>
</protein>
<evidence type="ECO:0000313" key="2">
    <source>
        <dbReference type="Proteomes" id="UP001207468"/>
    </source>
</evidence>
<sequence length="1160" mass="130041">MAHDDLYNLEFLSLVAKITQEIDNHTGLNDKTLSEFVIDLHDQSKTLADFKAKLKKVGADFPESFVENIDRLILTLHPKHKKKSSVKANGKVKSNGDGALDEKDKQKRMFPGLALADQDRQATVSKDVLMREVDDMMAQFESSAQRPISRQDPSPPHKRRRTSVSPPRRRSVSPPRGRGYDRGNNGRGRGPLDERPVLFKIYDGRVQGLKEFGAFVQLEGVAGRVEGLVHISNIQVGTRANSAADLLSRGQPVKVKVMSVAGSRVGLSMKDVDQVTGRDLTPHLRIKSEAELIEEERQRASHASTGTNALPLGVKDSASVRSAKRSTSVERWEFKQLISSGALNASEYPDLDEDFSNPVARAEVEEELDVEVREEEPAFLRGQTKRTLDLSPVKIVKAPDGSLNRAALAGAAFAKERRELRQQEANDKADSEARDFGTPWQDPMAKDSDRVFAQDLRSHLRGQKSSESDSGWKTSTFNKATTFGEITTLSIQDQRKSLPIYKLRDPLLQAIRDHQVLIVVGDTGSGKTTQMTQYLAEDGYADNSRIGCTQPRRVAAMSVAKRVAEEVGCRLGQEVGYTIRFEDCTSPETRIKYMTDGMLQRECLIDPDVSQYSVIMLDEAHERTIATDVLFGLLKKAIKRRSDLKLIVTSATLDAEKFSKYFFGCPIFTIPGRTYPVEVLYTKEPETDYLDASLITVMQIHLSEPPGDILLFLTGQEEIDTSCEILFERMKALGPKVPELIILPIYSALPSEVQSRVFEPTPPGARKVVIATNVAETSLTIPGIYYVIDPGFAKQNAYDPRLGMDSLVVMPISQAQARQRSGRAGRTGPGKCYRLYTEAAYRNEMLPNSIPDIQRTNLAHTILMLKAMGINDLLSFDFMDPPPAQTMLTALEALYALSALDDEGLLTRLGRKMADFPMEPPLAKMLIASVELGCSEEILSIVAMLSVQSVFYRPKEKQGQADSKKAKFHQPEGDHLTLLAVYNGWKASNFSNPWCYENFIQARSMRRAQDVRKQLLGIMDRYKHDIISAGRDYNRVRRAICSGFFRHAAKKDPQEGYKTLVEGTPVYIHPSSALFNRAPEWCIYHELILTTREYCHNVLAVEPKWLVEVAPQFFKVADANKISKRKRQEKIEPLFNKYEKPDEWRLSKVKRSARSSQTFG</sequence>
<dbReference type="EMBL" id="JAGFNK010000094">
    <property type="protein sequence ID" value="KAI9508351.1"/>
    <property type="molecule type" value="Genomic_DNA"/>
</dbReference>
<accession>A0ACC0UAT9</accession>
<dbReference type="Proteomes" id="UP001207468">
    <property type="component" value="Unassembled WGS sequence"/>
</dbReference>
<reference evidence="1" key="1">
    <citation type="submission" date="2021-03" db="EMBL/GenBank/DDBJ databases">
        <title>Evolutionary priming and transition to the ectomycorrhizal habit in an iconic lineage of mushroom-forming fungi: is preadaptation a requirement?</title>
        <authorList>
            <consortium name="DOE Joint Genome Institute"/>
            <person name="Looney B.P."/>
            <person name="Miyauchi S."/>
            <person name="Morin E."/>
            <person name="Drula E."/>
            <person name="Courty P.E."/>
            <person name="Chicoki N."/>
            <person name="Fauchery L."/>
            <person name="Kohler A."/>
            <person name="Kuo A."/>
            <person name="LaButti K."/>
            <person name="Pangilinan J."/>
            <person name="Lipzen A."/>
            <person name="Riley R."/>
            <person name="Andreopoulos W."/>
            <person name="He G."/>
            <person name="Johnson J."/>
            <person name="Barry K.W."/>
            <person name="Grigoriev I.V."/>
            <person name="Nagy L."/>
            <person name="Hibbett D."/>
            <person name="Henrissat B."/>
            <person name="Matheny P.B."/>
            <person name="Labbe J."/>
            <person name="Martin A.F."/>
        </authorList>
    </citation>
    <scope>NUCLEOTIDE SEQUENCE</scope>
    <source>
        <strain evidence="1">BPL698</strain>
    </source>
</reference>
<proteinExistence type="predicted"/>
<name>A0ACC0UAT9_9AGAM</name>
<gene>
    <name evidence="1" type="ORF">F5148DRAFT_918667</name>
</gene>
<keyword evidence="1" id="KW-0378">Hydrolase</keyword>
<comment type="caution">
    <text evidence="1">The sequence shown here is derived from an EMBL/GenBank/DDBJ whole genome shotgun (WGS) entry which is preliminary data.</text>
</comment>
<evidence type="ECO:0000313" key="1">
    <source>
        <dbReference type="EMBL" id="KAI9508351.1"/>
    </source>
</evidence>
<keyword evidence="2" id="KW-1185">Reference proteome</keyword>
<organism evidence="1 2">
    <name type="scientific">Russula earlei</name>
    <dbReference type="NCBI Taxonomy" id="71964"/>
    <lineage>
        <taxon>Eukaryota</taxon>
        <taxon>Fungi</taxon>
        <taxon>Dikarya</taxon>
        <taxon>Basidiomycota</taxon>
        <taxon>Agaricomycotina</taxon>
        <taxon>Agaricomycetes</taxon>
        <taxon>Russulales</taxon>
        <taxon>Russulaceae</taxon>
        <taxon>Russula</taxon>
    </lineage>
</organism>